<protein>
    <recommendedName>
        <fullName evidence="4">Protein LURP-one-related 8</fullName>
    </recommendedName>
</protein>
<dbReference type="Pfam" id="PF04525">
    <property type="entry name" value="LOR"/>
    <property type="match status" value="1"/>
</dbReference>
<accession>W1PBA2</accession>
<dbReference type="eggNOG" id="ENOG502RXRU">
    <property type="taxonomic scope" value="Eukaryota"/>
</dbReference>
<dbReference type="PANTHER" id="PTHR31087">
    <property type="match status" value="1"/>
</dbReference>
<dbReference type="Gene3D" id="2.40.160.200">
    <property type="entry name" value="LURP1-related"/>
    <property type="match status" value="1"/>
</dbReference>
<dbReference type="InterPro" id="IPR025659">
    <property type="entry name" value="Tubby-like_C"/>
</dbReference>
<dbReference type="SUPFAM" id="SSF54518">
    <property type="entry name" value="Tubby C-terminal domain-like"/>
    <property type="match status" value="1"/>
</dbReference>
<dbReference type="InterPro" id="IPR007612">
    <property type="entry name" value="LOR"/>
</dbReference>
<reference evidence="3" key="1">
    <citation type="journal article" date="2013" name="Science">
        <title>The Amborella genome and the evolution of flowering plants.</title>
        <authorList>
            <consortium name="Amborella Genome Project"/>
        </authorList>
    </citation>
    <scope>NUCLEOTIDE SEQUENCE [LARGE SCALE GENOMIC DNA]</scope>
</reference>
<organism evidence="2 3">
    <name type="scientific">Amborella trichopoda</name>
    <dbReference type="NCBI Taxonomy" id="13333"/>
    <lineage>
        <taxon>Eukaryota</taxon>
        <taxon>Viridiplantae</taxon>
        <taxon>Streptophyta</taxon>
        <taxon>Embryophyta</taxon>
        <taxon>Tracheophyta</taxon>
        <taxon>Spermatophyta</taxon>
        <taxon>Magnoliopsida</taxon>
        <taxon>Amborellales</taxon>
        <taxon>Amborellaceae</taxon>
        <taxon>Amborella</taxon>
    </lineage>
</organism>
<evidence type="ECO:0008006" key="4">
    <source>
        <dbReference type="Google" id="ProtNLM"/>
    </source>
</evidence>
<gene>
    <name evidence="2" type="ORF">AMTR_s00077p00184480</name>
</gene>
<name>W1PBA2_AMBTC</name>
<evidence type="ECO:0000256" key="1">
    <source>
        <dbReference type="ARBA" id="ARBA00005437"/>
    </source>
</evidence>
<proteinExistence type="inferred from homology"/>
<dbReference type="EMBL" id="KI394293">
    <property type="protein sequence ID" value="ERN04305.1"/>
    <property type="molecule type" value="Genomic_DNA"/>
</dbReference>
<dbReference type="HOGENOM" id="CLU_063146_3_1_1"/>
<keyword evidence="3" id="KW-1185">Reference proteome</keyword>
<dbReference type="InterPro" id="IPR038595">
    <property type="entry name" value="LOR_sf"/>
</dbReference>
<comment type="similarity">
    <text evidence="1">Belongs to the LOR family.</text>
</comment>
<dbReference type="OMA" id="YDHKRRP"/>
<sequence>MTKVYPNAASEVPRPVTRGPVVTLTVWKKSLLFNCNGFTVYDSRGNLVFRVDNYLSDHKGELVLMDACGKSLLTLRRKMLSLSDHWLIFDGDFGSGAKPRFSMKKSRNFLNPKSLAHVFSSASKTPIYEIEGIYSQRCCTILDEKQQHVAEIKCKEASKAGISYGWDVFKLIVQPEMEMEVAMALVLLLDHMFSSRWSTAGRRTTDNR</sequence>
<dbReference type="Gramene" id="ERN04305">
    <property type="protein sequence ID" value="ERN04305"/>
    <property type="gene ID" value="AMTR_s00077p00184480"/>
</dbReference>
<dbReference type="PANTHER" id="PTHR31087:SF131">
    <property type="entry name" value="TRANSLATION INITIATION FACTOR 2B FAMILY PROTEIN, PUTATIVE, EXPRESSED-RELATED"/>
    <property type="match status" value="1"/>
</dbReference>
<evidence type="ECO:0000313" key="2">
    <source>
        <dbReference type="EMBL" id="ERN04305.1"/>
    </source>
</evidence>
<dbReference type="AlphaFoldDB" id="W1PBA2"/>
<dbReference type="Proteomes" id="UP000017836">
    <property type="component" value="Unassembled WGS sequence"/>
</dbReference>
<evidence type="ECO:0000313" key="3">
    <source>
        <dbReference type="Proteomes" id="UP000017836"/>
    </source>
</evidence>